<accession>A0A7R9P9H3</accession>
<evidence type="ECO:0000313" key="2">
    <source>
        <dbReference type="EMBL" id="CAD7574599.1"/>
    </source>
</evidence>
<proteinExistence type="predicted"/>
<feature type="region of interest" description="Disordered" evidence="1">
    <location>
        <begin position="102"/>
        <end position="144"/>
    </location>
</feature>
<dbReference type="EMBL" id="OE182477">
    <property type="protein sequence ID" value="CAD7574599.1"/>
    <property type="molecule type" value="Genomic_DNA"/>
</dbReference>
<evidence type="ECO:0000256" key="1">
    <source>
        <dbReference type="SAM" id="MobiDB-lite"/>
    </source>
</evidence>
<name>A0A7R9P9H3_TIMCA</name>
<sequence>MGQYCISFNFKMTSEIQRCEVSYCPDNIITEQQILDLVSESLKRCLSAPEGCLSTLGKAEMARSRRLHSELGVCLSVSTDRLATGWKVVTLPCLGSWSSLVNSSHRWGSSPFKENTQDTSRESNQRPLSLKSGTLITTPQDRPAVQDQSQDFVASSSSIKSQGRKTVLRSKSKSDHSSLYPAGHRFTHRLVPSTIRVLHFIHCPSVHPSPSVLVHLRHSVCSEHPVNNATAQVKLFTGGLSLDELRAKSRMFIPICNVHGHSTKVLFQDEERHHKLRTAVLRLPISLRIQNFENIRKVELEEVNPHLRGVRVENHLGKTTPSSPDRDSDLDLPVLSGRAQHDKRVLNPGPWTPNLLHICLHLPNAHFRRGFLDAIYPTELGKHIADDEEVLQLAAVTIIKDNEPMARKGILSGTFKVTYQRDTRSEIQLIGIQPTPRRQTPYDELLLHCSVRWLSQGKVLQLAAVTIIKDNEPMALSHDCCRVG</sequence>
<feature type="compositionally biased region" description="Basic and acidic residues" evidence="1">
    <location>
        <begin position="115"/>
        <end position="124"/>
    </location>
</feature>
<organism evidence="2">
    <name type="scientific">Timema californicum</name>
    <name type="common">California timema</name>
    <name type="synonym">Walking stick</name>
    <dbReference type="NCBI Taxonomy" id="61474"/>
    <lineage>
        <taxon>Eukaryota</taxon>
        <taxon>Metazoa</taxon>
        <taxon>Ecdysozoa</taxon>
        <taxon>Arthropoda</taxon>
        <taxon>Hexapoda</taxon>
        <taxon>Insecta</taxon>
        <taxon>Pterygota</taxon>
        <taxon>Neoptera</taxon>
        <taxon>Polyneoptera</taxon>
        <taxon>Phasmatodea</taxon>
        <taxon>Timematodea</taxon>
        <taxon>Timematoidea</taxon>
        <taxon>Timematidae</taxon>
        <taxon>Timema</taxon>
    </lineage>
</organism>
<feature type="compositionally biased region" description="Polar residues" evidence="1">
    <location>
        <begin position="125"/>
        <end position="144"/>
    </location>
</feature>
<reference evidence="2" key="1">
    <citation type="submission" date="2020-11" db="EMBL/GenBank/DDBJ databases">
        <authorList>
            <person name="Tran Van P."/>
        </authorList>
    </citation>
    <scope>NUCLEOTIDE SEQUENCE</scope>
</reference>
<feature type="compositionally biased region" description="Polar residues" evidence="1">
    <location>
        <begin position="102"/>
        <end position="114"/>
    </location>
</feature>
<dbReference type="AlphaFoldDB" id="A0A7R9P9H3"/>
<gene>
    <name evidence="2" type="ORF">TCMB3V08_LOCUS7208</name>
</gene>
<protein>
    <submittedName>
        <fullName evidence="2">(California timema) hypothetical protein</fullName>
    </submittedName>
</protein>